<accession>A0ABD0SV26</accession>
<name>A0ABD0SV26_LOXSC</name>
<dbReference type="InterPro" id="IPR055469">
    <property type="entry name" value="DUF7041"/>
</dbReference>
<dbReference type="Pfam" id="PF23055">
    <property type="entry name" value="DUF7041"/>
    <property type="match status" value="1"/>
</dbReference>
<reference evidence="3 4" key="1">
    <citation type="submission" date="2024-06" db="EMBL/GenBank/DDBJ databases">
        <title>A chromosome-level genome assembly of beet webworm, Loxostege sticticalis.</title>
        <authorList>
            <person name="Zhang Y."/>
        </authorList>
    </citation>
    <scope>NUCLEOTIDE SEQUENCE [LARGE SCALE GENOMIC DNA]</scope>
    <source>
        <strain evidence="3">AQ028</strain>
        <tissue evidence="3">Male pupae</tissue>
    </source>
</reference>
<organism evidence="3 4">
    <name type="scientific">Loxostege sticticalis</name>
    <name type="common">Beet webworm moth</name>
    <dbReference type="NCBI Taxonomy" id="481309"/>
    <lineage>
        <taxon>Eukaryota</taxon>
        <taxon>Metazoa</taxon>
        <taxon>Ecdysozoa</taxon>
        <taxon>Arthropoda</taxon>
        <taxon>Hexapoda</taxon>
        <taxon>Insecta</taxon>
        <taxon>Pterygota</taxon>
        <taxon>Neoptera</taxon>
        <taxon>Endopterygota</taxon>
        <taxon>Lepidoptera</taxon>
        <taxon>Glossata</taxon>
        <taxon>Ditrysia</taxon>
        <taxon>Pyraloidea</taxon>
        <taxon>Crambidae</taxon>
        <taxon>Pyraustinae</taxon>
        <taxon>Loxostege</taxon>
    </lineage>
</organism>
<feature type="domain" description="DUF7041" evidence="2">
    <location>
        <begin position="24"/>
        <end position="105"/>
    </location>
</feature>
<comment type="caution">
    <text evidence="3">The sequence shown here is derived from an EMBL/GenBank/DDBJ whole genome shotgun (WGS) entry which is preliminary data.</text>
</comment>
<feature type="compositionally biased region" description="Basic residues" evidence="1">
    <location>
        <begin position="223"/>
        <end position="238"/>
    </location>
</feature>
<dbReference type="AlphaFoldDB" id="A0ABD0SV26"/>
<evidence type="ECO:0000313" key="3">
    <source>
        <dbReference type="EMBL" id="KAL0829611.1"/>
    </source>
</evidence>
<sequence length="295" mass="33936">MPGTGTSIPEHRTDLAAVSLANRLPEFWTDQPRLWFIQMEAILNPQKMGDQAKYDIVIGKLNKDAIAQITDLVIQPPTSGKYEALKERLLSIYEETATRQLQKLLSEMELGEQKPSQLLRRMKELARGKIPDHTLRLLWQYHLPPAIRAVLAVVDNKSLDSLATTADTVMDATRPMQIAEVTAPTTSLQSTSTFILAEIAKLSTRLDSMEVRQGRQVSTGYRQRGRSTSRNRNFRRTRSISNRRTPESPDWLCSYHFRYRERARRCEQPCSWNKKTKNKQYKTVQAFKKPNHPVD</sequence>
<dbReference type="EMBL" id="JBEDNZ010000014">
    <property type="protein sequence ID" value="KAL0829611.1"/>
    <property type="molecule type" value="Genomic_DNA"/>
</dbReference>
<dbReference type="Proteomes" id="UP001549921">
    <property type="component" value="Unassembled WGS sequence"/>
</dbReference>
<gene>
    <name evidence="3" type="ORF">ABMA28_003117</name>
</gene>
<dbReference type="PANTHER" id="PTHR33327">
    <property type="entry name" value="ENDONUCLEASE"/>
    <property type="match status" value="1"/>
</dbReference>
<protein>
    <recommendedName>
        <fullName evidence="2">DUF7041 domain-containing protein</fullName>
    </recommendedName>
</protein>
<evidence type="ECO:0000256" key="1">
    <source>
        <dbReference type="SAM" id="MobiDB-lite"/>
    </source>
</evidence>
<proteinExistence type="predicted"/>
<evidence type="ECO:0000313" key="4">
    <source>
        <dbReference type="Proteomes" id="UP001549921"/>
    </source>
</evidence>
<evidence type="ECO:0000259" key="2">
    <source>
        <dbReference type="Pfam" id="PF23055"/>
    </source>
</evidence>
<feature type="region of interest" description="Disordered" evidence="1">
    <location>
        <begin position="211"/>
        <end position="245"/>
    </location>
</feature>
<dbReference type="PANTHER" id="PTHR33327:SF3">
    <property type="entry name" value="RNA-DIRECTED DNA POLYMERASE"/>
    <property type="match status" value="1"/>
</dbReference>